<feature type="domain" description="Histidine kinase" evidence="11">
    <location>
        <begin position="350"/>
        <end position="564"/>
    </location>
</feature>
<name>A0A0P6WSH5_9BACI</name>
<dbReference type="InterPro" id="IPR004358">
    <property type="entry name" value="Sig_transdc_His_kin-like_C"/>
</dbReference>
<evidence type="ECO:0000259" key="11">
    <source>
        <dbReference type="PROSITE" id="PS50109"/>
    </source>
</evidence>
<comment type="caution">
    <text evidence="12">The sequence shown here is derived from an EMBL/GenBank/DDBJ whole genome shotgun (WGS) entry which is preliminary data.</text>
</comment>
<keyword evidence="10" id="KW-1133">Transmembrane helix</keyword>
<proteinExistence type="predicted"/>
<dbReference type="InterPro" id="IPR036890">
    <property type="entry name" value="HATPase_C_sf"/>
</dbReference>
<dbReference type="AlphaFoldDB" id="A0A0P6WSH5"/>
<dbReference type="InterPro" id="IPR036097">
    <property type="entry name" value="HisK_dim/P_sf"/>
</dbReference>
<keyword evidence="10" id="KW-0472">Membrane</keyword>
<dbReference type="InterPro" id="IPR050351">
    <property type="entry name" value="BphY/WalK/GraS-like"/>
</dbReference>
<dbReference type="PRINTS" id="PR00344">
    <property type="entry name" value="BCTRLSENSOR"/>
</dbReference>
<dbReference type="Pfam" id="PF00512">
    <property type="entry name" value="HisKA"/>
    <property type="match status" value="1"/>
</dbReference>
<dbReference type="SMART" id="SM00387">
    <property type="entry name" value="HATPase_c"/>
    <property type="match status" value="1"/>
</dbReference>
<keyword evidence="6" id="KW-0547">Nucleotide-binding</keyword>
<evidence type="ECO:0000313" key="13">
    <source>
        <dbReference type="Proteomes" id="UP000050398"/>
    </source>
</evidence>
<dbReference type="SMART" id="SM00388">
    <property type="entry name" value="HisKA"/>
    <property type="match status" value="1"/>
</dbReference>
<gene>
    <name evidence="12" type="ORF">AM506_12075</name>
</gene>
<dbReference type="InterPro" id="IPR003661">
    <property type="entry name" value="HisK_dim/P_dom"/>
</dbReference>
<evidence type="ECO:0000256" key="4">
    <source>
        <dbReference type="ARBA" id="ARBA00022553"/>
    </source>
</evidence>
<dbReference type="PATRIC" id="fig|218284.4.peg.4119"/>
<dbReference type="PANTHER" id="PTHR45453:SF1">
    <property type="entry name" value="PHOSPHATE REGULON SENSOR PROTEIN PHOR"/>
    <property type="match status" value="1"/>
</dbReference>
<evidence type="ECO:0000256" key="9">
    <source>
        <dbReference type="ARBA" id="ARBA00023012"/>
    </source>
</evidence>
<evidence type="ECO:0000256" key="1">
    <source>
        <dbReference type="ARBA" id="ARBA00000085"/>
    </source>
</evidence>
<dbReference type="CDD" id="cd00082">
    <property type="entry name" value="HisKA"/>
    <property type="match status" value="1"/>
</dbReference>
<reference evidence="12 13" key="1">
    <citation type="submission" date="2015-08" db="EMBL/GenBank/DDBJ databases">
        <title>Draft Genome Sequence of Bacillus vietnamensis UCD-SED5.</title>
        <authorList>
            <person name="Lee R.D."/>
            <person name="Jospin G."/>
            <person name="Lang J.M."/>
            <person name="Coil D.A."/>
            <person name="Eisen J.A."/>
        </authorList>
    </citation>
    <scope>NUCLEOTIDE SEQUENCE [LARGE SCALE GENOMIC DNA]</scope>
    <source>
        <strain evidence="12 13">UCD-SED5</strain>
    </source>
</reference>
<dbReference type="RefSeq" id="WP_060672750.1">
    <property type="nucleotide sequence ID" value="NZ_LIXZ01000008.1"/>
</dbReference>
<feature type="transmembrane region" description="Helical" evidence="10">
    <location>
        <begin position="12"/>
        <end position="38"/>
    </location>
</feature>
<dbReference type="EMBL" id="LIXZ01000008">
    <property type="protein sequence ID" value="KPL59257.1"/>
    <property type="molecule type" value="Genomic_DNA"/>
</dbReference>
<evidence type="ECO:0000256" key="3">
    <source>
        <dbReference type="ARBA" id="ARBA00012438"/>
    </source>
</evidence>
<evidence type="ECO:0000256" key="7">
    <source>
        <dbReference type="ARBA" id="ARBA00022777"/>
    </source>
</evidence>
<comment type="subcellular location">
    <subcellularLocation>
        <location evidence="2">Membrane</location>
    </subcellularLocation>
</comment>
<dbReference type="Pfam" id="PF02518">
    <property type="entry name" value="HATPase_c"/>
    <property type="match status" value="1"/>
</dbReference>
<dbReference type="EC" id="2.7.13.3" evidence="3"/>
<evidence type="ECO:0000256" key="10">
    <source>
        <dbReference type="SAM" id="Phobius"/>
    </source>
</evidence>
<dbReference type="InterPro" id="IPR003594">
    <property type="entry name" value="HATPase_dom"/>
</dbReference>
<dbReference type="FunFam" id="1.10.287.130:FF:000082">
    <property type="entry name" value="Sensor histidine kinase YvrG"/>
    <property type="match status" value="1"/>
</dbReference>
<dbReference type="Gene3D" id="3.30.565.10">
    <property type="entry name" value="Histidine kinase-like ATPase, C-terminal domain"/>
    <property type="match status" value="1"/>
</dbReference>
<dbReference type="PANTHER" id="PTHR45453">
    <property type="entry name" value="PHOSPHATE REGULON SENSOR PROTEIN PHOR"/>
    <property type="match status" value="1"/>
</dbReference>
<dbReference type="SUPFAM" id="SSF47384">
    <property type="entry name" value="Homodimeric domain of signal transducing histidine kinase"/>
    <property type="match status" value="1"/>
</dbReference>
<dbReference type="GO" id="GO:0005886">
    <property type="term" value="C:plasma membrane"/>
    <property type="evidence" value="ECO:0007669"/>
    <property type="project" value="TreeGrafter"/>
</dbReference>
<dbReference type="OrthoDB" id="368131at2"/>
<dbReference type="GO" id="GO:0005524">
    <property type="term" value="F:ATP binding"/>
    <property type="evidence" value="ECO:0007669"/>
    <property type="project" value="UniProtKB-KW"/>
</dbReference>
<keyword evidence="9" id="KW-0902">Two-component regulatory system</keyword>
<dbReference type="InterPro" id="IPR005467">
    <property type="entry name" value="His_kinase_dom"/>
</dbReference>
<organism evidence="12 13">
    <name type="scientific">Rossellomorea vietnamensis</name>
    <dbReference type="NCBI Taxonomy" id="218284"/>
    <lineage>
        <taxon>Bacteria</taxon>
        <taxon>Bacillati</taxon>
        <taxon>Bacillota</taxon>
        <taxon>Bacilli</taxon>
        <taxon>Bacillales</taxon>
        <taxon>Bacillaceae</taxon>
        <taxon>Rossellomorea</taxon>
    </lineage>
</organism>
<evidence type="ECO:0000313" key="12">
    <source>
        <dbReference type="EMBL" id="KPL59257.1"/>
    </source>
</evidence>
<accession>A0A0P6WSH5</accession>
<evidence type="ECO:0000256" key="6">
    <source>
        <dbReference type="ARBA" id="ARBA00022741"/>
    </source>
</evidence>
<dbReference type="GO" id="GO:0000155">
    <property type="term" value="F:phosphorelay sensor kinase activity"/>
    <property type="evidence" value="ECO:0007669"/>
    <property type="project" value="InterPro"/>
</dbReference>
<keyword evidence="4" id="KW-0597">Phosphoprotein</keyword>
<dbReference type="Proteomes" id="UP000050398">
    <property type="component" value="Unassembled WGS sequence"/>
</dbReference>
<sequence>MNLRKKLTMHFLSHFIFLLAVLIGLIIIALVTLSFIISQSEMKSDFSRTSKEYMEHAIEIKGQKVNINQAVKHSVKENKGWLQVVNRDGRVIGQYNTPTELPVSYTFVDILSLENRKYRMNYWEIKNDHIVIYGEKVKSFEIRNQLTTMDRFPEITKEVQDYLVQNDAWIKVYNSKGEMINDYFSPKTLHYSINELLAIKEEPWNSKYDLSFYRPDNSTLLYIIGTKNTYYSPDAITDGMINRSFIKGFLIVSSVLGILITVLGLWYGKKFGVPLLYMMKWINDMSDGKYISPLNKKGINPLQNKTGMLHKRYAFFKDVVHSLEKLSSTLKENEQIQQKMDKTREEWITGLSHDLKTPISSIYGYSTLLASDSYTWSQNEVNEFGEIIQDKSHYMSELIEDLNLTYRLKNDALPIHKERIDVISFLQKWMIQYQSSEKPILLETDHQAVYLNVDPKWFTRIMNNLVVNSIKHNPIGTIIKLKVQESEDSIIINVEDNGTGIDSESIQTLFNRYYRGGNTKDSDNGSGLGMAIAHQLVSAHDGKVEVMSKLNIGTTIQLIFPNTK</sequence>
<feature type="transmembrane region" description="Helical" evidence="10">
    <location>
        <begin position="249"/>
        <end position="268"/>
    </location>
</feature>
<protein>
    <recommendedName>
        <fullName evidence="3">histidine kinase</fullName>
        <ecNumber evidence="3">2.7.13.3</ecNumber>
    </recommendedName>
</protein>
<keyword evidence="5" id="KW-0808">Transferase</keyword>
<evidence type="ECO:0000256" key="2">
    <source>
        <dbReference type="ARBA" id="ARBA00004370"/>
    </source>
</evidence>
<evidence type="ECO:0000256" key="5">
    <source>
        <dbReference type="ARBA" id="ARBA00022679"/>
    </source>
</evidence>
<keyword evidence="7" id="KW-0418">Kinase</keyword>
<dbReference type="GO" id="GO:0004721">
    <property type="term" value="F:phosphoprotein phosphatase activity"/>
    <property type="evidence" value="ECO:0007669"/>
    <property type="project" value="TreeGrafter"/>
</dbReference>
<dbReference type="PROSITE" id="PS50109">
    <property type="entry name" value="HIS_KIN"/>
    <property type="match status" value="1"/>
</dbReference>
<evidence type="ECO:0000256" key="8">
    <source>
        <dbReference type="ARBA" id="ARBA00022840"/>
    </source>
</evidence>
<keyword evidence="10" id="KW-0812">Transmembrane</keyword>
<dbReference type="SUPFAM" id="SSF55874">
    <property type="entry name" value="ATPase domain of HSP90 chaperone/DNA topoisomerase II/histidine kinase"/>
    <property type="match status" value="1"/>
</dbReference>
<comment type="catalytic activity">
    <reaction evidence="1">
        <text>ATP + protein L-histidine = ADP + protein N-phospho-L-histidine.</text>
        <dbReference type="EC" id="2.7.13.3"/>
    </reaction>
</comment>
<dbReference type="Gene3D" id="1.10.287.130">
    <property type="match status" value="1"/>
</dbReference>
<keyword evidence="8" id="KW-0067">ATP-binding</keyword>
<dbReference type="GO" id="GO:0016036">
    <property type="term" value="P:cellular response to phosphate starvation"/>
    <property type="evidence" value="ECO:0007669"/>
    <property type="project" value="TreeGrafter"/>
</dbReference>